<sequence length="212" mass="23932">MPFKTEANFYVRVVQTDDPRVHFWSGAGCRPFALTSGHTAGHLAYSVAYGTRNNRPSMQFWENSEGLVSYPSHPILSIPSYRCALSLVIAYQRMNVIQEVSFILLVSPSLVHSSLFTLFFDLNSLFRCALTWNPIVAPWQSNGSMTSENCATSEAARLYSSPDYLPSVRAPGITFFMPPCLSDRWLHVRRRQHRRDADPLATSIPDDVSARR</sequence>
<organism evidence="1 2">
    <name type="scientific">Collybiopsis confluens</name>
    <dbReference type="NCBI Taxonomy" id="2823264"/>
    <lineage>
        <taxon>Eukaryota</taxon>
        <taxon>Fungi</taxon>
        <taxon>Dikarya</taxon>
        <taxon>Basidiomycota</taxon>
        <taxon>Agaricomycotina</taxon>
        <taxon>Agaricomycetes</taxon>
        <taxon>Agaricomycetidae</taxon>
        <taxon>Agaricales</taxon>
        <taxon>Marasmiineae</taxon>
        <taxon>Omphalotaceae</taxon>
        <taxon>Collybiopsis</taxon>
    </lineage>
</organism>
<accession>A0A8H5M7Z4</accession>
<evidence type="ECO:0000313" key="1">
    <source>
        <dbReference type="EMBL" id="KAF5384605.1"/>
    </source>
</evidence>
<reference evidence="1 2" key="1">
    <citation type="journal article" date="2020" name="ISME J.">
        <title>Uncovering the hidden diversity of litter-decomposition mechanisms in mushroom-forming fungi.</title>
        <authorList>
            <person name="Floudas D."/>
            <person name="Bentzer J."/>
            <person name="Ahren D."/>
            <person name="Johansson T."/>
            <person name="Persson P."/>
            <person name="Tunlid A."/>
        </authorList>
    </citation>
    <scope>NUCLEOTIDE SEQUENCE [LARGE SCALE GENOMIC DNA]</scope>
    <source>
        <strain evidence="1 2">CBS 406.79</strain>
    </source>
</reference>
<name>A0A8H5M7Z4_9AGAR</name>
<dbReference type="Proteomes" id="UP000518752">
    <property type="component" value="Unassembled WGS sequence"/>
</dbReference>
<keyword evidence="2" id="KW-1185">Reference proteome</keyword>
<gene>
    <name evidence="1" type="ORF">D9757_007525</name>
</gene>
<protein>
    <submittedName>
        <fullName evidence="1">Uncharacterized protein</fullName>
    </submittedName>
</protein>
<proteinExistence type="predicted"/>
<evidence type="ECO:0000313" key="2">
    <source>
        <dbReference type="Proteomes" id="UP000518752"/>
    </source>
</evidence>
<dbReference type="EMBL" id="JAACJN010000042">
    <property type="protein sequence ID" value="KAF5384605.1"/>
    <property type="molecule type" value="Genomic_DNA"/>
</dbReference>
<dbReference type="AlphaFoldDB" id="A0A8H5M7Z4"/>
<comment type="caution">
    <text evidence="1">The sequence shown here is derived from an EMBL/GenBank/DDBJ whole genome shotgun (WGS) entry which is preliminary data.</text>
</comment>